<dbReference type="InterPro" id="IPR004046">
    <property type="entry name" value="GST_C"/>
</dbReference>
<dbReference type="SFLD" id="SFLDG00358">
    <property type="entry name" value="Main_(cytGST)"/>
    <property type="match status" value="1"/>
</dbReference>
<dbReference type="PROSITE" id="PS50405">
    <property type="entry name" value="GST_CTER"/>
    <property type="match status" value="1"/>
</dbReference>
<reference evidence="3 4" key="1">
    <citation type="submission" date="2019-08" db="EMBL/GenBank/DDBJ databases">
        <title>Parahaliea maris sp. nov., isolated from the surface seawater.</title>
        <authorList>
            <person name="Liu Y."/>
        </authorList>
    </citation>
    <scope>NUCLEOTIDE SEQUENCE [LARGE SCALE GENOMIC DNA]</scope>
    <source>
        <strain evidence="3 4">S2-26</strain>
    </source>
</reference>
<evidence type="ECO:0000313" key="3">
    <source>
        <dbReference type="EMBL" id="TXS90370.1"/>
    </source>
</evidence>
<dbReference type="SFLD" id="SFLDG01150">
    <property type="entry name" value="Main.1:_Beta-like"/>
    <property type="match status" value="1"/>
</dbReference>
<dbReference type="InterPro" id="IPR036282">
    <property type="entry name" value="Glutathione-S-Trfase_C_sf"/>
</dbReference>
<dbReference type="Proteomes" id="UP000321933">
    <property type="component" value="Unassembled WGS sequence"/>
</dbReference>
<feature type="domain" description="GST N-terminal" evidence="1">
    <location>
        <begin position="1"/>
        <end position="78"/>
    </location>
</feature>
<keyword evidence="4" id="KW-1185">Reference proteome</keyword>
<dbReference type="Gene3D" id="3.40.30.10">
    <property type="entry name" value="Glutaredoxin"/>
    <property type="match status" value="1"/>
</dbReference>
<dbReference type="SFLD" id="SFLDS00019">
    <property type="entry name" value="Glutathione_Transferase_(cytos"/>
    <property type="match status" value="1"/>
</dbReference>
<dbReference type="Pfam" id="PF00043">
    <property type="entry name" value="GST_C"/>
    <property type="match status" value="1"/>
</dbReference>
<evidence type="ECO:0000313" key="4">
    <source>
        <dbReference type="Proteomes" id="UP000321933"/>
    </source>
</evidence>
<dbReference type="InterPro" id="IPR036249">
    <property type="entry name" value="Thioredoxin-like_sf"/>
</dbReference>
<organism evidence="3 4">
    <name type="scientific">Parahaliea aestuarii</name>
    <dbReference type="NCBI Taxonomy" id="1852021"/>
    <lineage>
        <taxon>Bacteria</taxon>
        <taxon>Pseudomonadati</taxon>
        <taxon>Pseudomonadota</taxon>
        <taxon>Gammaproteobacteria</taxon>
        <taxon>Cellvibrionales</taxon>
        <taxon>Halieaceae</taxon>
        <taxon>Parahaliea</taxon>
    </lineage>
</organism>
<gene>
    <name evidence="3" type="ORF">FVW59_13560</name>
</gene>
<dbReference type="SUPFAM" id="SSF52833">
    <property type="entry name" value="Thioredoxin-like"/>
    <property type="match status" value="1"/>
</dbReference>
<name>A0A5C8ZRS7_9GAMM</name>
<dbReference type="Gene3D" id="1.20.1050.10">
    <property type="match status" value="1"/>
</dbReference>
<accession>A0A5C8ZRS7</accession>
<dbReference type="EMBL" id="VRYZ01000006">
    <property type="protein sequence ID" value="TXS90370.1"/>
    <property type="molecule type" value="Genomic_DNA"/>
</dbReference>
<dbReference type="RefSeq" id="WP_148064896.1">
    <property type="nucleotide sequence ID" value="NZ_VRYZ01000006.1"/>
</dbReference>
<dbReference type="OrthoDB" id="9810080at2"/>
<dbReference type="InterPro" id="IPR010987">
    <property type="entry name" value="Glutathione-S-Trfase_C-like"/>
</dbReference>
<dbReference type="PANTHER" id="PTHR44051">
    <property type="entry name" value="GLUTATHIONE S-TRANSFERASE-RELATED"/>
    <property type="match status" value="1"/>
</dbReference>
<keyword evidence="3" id="KW-0808">Transferase</keyword>
<protein>
    <submittedName>
        <fullName evidence="3">Glutathione S-transferase family protein</fullName>
    </submittedName>
</protein>
<dbReference type="AlphaFoldDB" id="A0A5C8ZRS7"/>
<comment type="caution">
    <text evidence="3">The sequence shown here is derived from an EMBL/GenBank/DDBJ whole genome shotgun (WGS) entry which is preliminary data.</text>
</comment>
<feature type="domain" description="GST C-terminal" evidence="2">
    <location>
        <begin position="85"/>
        <end position="208"/>
    </location>
</feature>
<sequence length="211" mass="24556">MKLWHCAGARSLRPLWALEELGLEYELEVLPFPPRIFQREYLETNALGTVPFFRDGVVEMTESVGICQYLADRYDSRRQFSLGPDHTEYGAYLNWLHHADATLTFPQAIVMRYTFLEPDAAKKPVAEDYTRWYLARLRRLDSHLEEHDYLVDERFTMADIAVGYALHLGRLLKLDEQYQPQTRAYLERLCQRPGFVRADAKAGPMVIPGND</sequence>
<dbReference type="InterPro" id="IPR004045">
    <property type="entry name" value="Glutathione_S-Trfase_N"/>
</dbReference>
<dbReference type="InterPro" id="IPR040079">
    <property type="entry name" value="Glutathione_S-Trfase"/>
</dbReference>
<proteinExistence type="predicted"/>
<dbReference type="GO" id="GO:0016740">
    <property type="term" value="F:transferase activity"/>
    <property type="evidence" value="ECO:0007669"/>
    <property type="project" value="UniProtKB-KW"/>
</dbReference>
<dbReference type="Pfam" id="PF13417">
    <property type="entry name" value="GST_N_3"/>
    <property type="match status" value="1"/>
</dbReference>
<dbReference type="PROSITE" id="PS50404">
    <property type="entry name" value="GST_NTER"/>
    <property type="match status" value="1"/>
</dbReference>
<dbReference type="SUPFAM" id="SSF47616">
    <property type="entry name" value="GST C-terminal domain-like"/>
    <property type="match status" value="1"/>
</dbReference>
<evidence type="ECO:0000259" key="1">
    <source>
        <dbReference type="PROSITE" id="PS50404"/>
    </source>
</evidence>
<dbReference type="PANTHER" id="PTHR44051:SF21">
    <property type="entry name" value="GLUTATHIONE S-TRANSFERASE FAMILY PROTEIN"/>
    <property type="match status" value="1"/>
</dbReference>
<evidence type="ECO:0000259" key="2">
    <source>
        <dbReference type="PROSITE" id="PS50405"/>
    </source>
</evidence>